<name>A0ABV6RH75_9GAMM</name>
<dbReference type="Proteomes" id="UP001589896">
    <property type="component" value="Unassembled WGS sequence"/>
</dbReference>
<evidence type="ECO:0000313" key="1">
    <source>
        <dbReference type="EMBL" id="MFC0676339.1"/>
    </source>
</evidence>
<evidence type="ECO:0000313" key="2">
    <source>
        <dbReference type="Proteomes" id="UP001589896"/>
    </source>
</evidence>
<accession>A0ABV6RH75</accession>
<dbReference type="EMBL" id="JBHLTG010000001">
    <property type="protein sequence ID" value="MFC0676339.1"/>
    <property type="molecule type" value="Genomic_DNA"/>
</dbReference>
<dbReference type="RefSeq" id="WP_386663941.1">
    <property type="nucleotide sequence ID" value="NZ_JBHLTG010000001.1"/>
</dbReference>
<keyword evidence="2" id="KW-1185">Reference proteome</keyword>
<organism evidence="1 2">
    <name type="scientific">Lysobacter korlensis</name>
    <dbReference type="NCBI Taxonomy" id="553636"/>
    <lineage>
        <taxon>Bacteria</taxon>
        <taxon>Pseudomonadati</taxon>
        <taxon>Pseudomonadota</taxon>
        <taxon>Gammaproteobacteria</taxon>
        <taxon>Lysobacterales</taxon>
        <taxon>Lysobacteraceae</taxon>
        <taxon>Lysobacter</taxon>
    </lineage>
</organism>
<proteinExistence type="predicted"/>
<sequence>MRCVSDCTDAWHKRLWNTWHASCDRRRVLANRPSHRIALENDVNLFKASLLAAAVLATAPLAARAESDFVNGSGDASARLDFRVTIPRVLFLRVGTGADATDNTNVNLIEFAPGAATLGDGTAVAGSGGDLGGGAVTAKVIGNNGTITLKATTTGALSNGSGDSIPFSQIITTPTALSSATPLAAPQLANGESSITITPDSGKVVKQDARWTFSYANTVTPAPGTYGGVNTNNGRVTYTASMP</sequence>
<gene>
    <name evidence="1" type="ORF">ACFFGH_00560</name>
</gene>
<protein>
    <recommendedName>
        <fullName evidence="3">WxL domain-containing protein</fullName>
    </recommendedName>
</protein>
<evidence type="ECO:0008006" key="3">
    <source>
        <dbReference type="Google" id="ProtNLM"/>
    </source>
</evidence>
<reference evidence="1 2" key="1">
    <citation type="submission" date="2024-09" db="EMBL/GenBank/DDBJ databases">
        <authorList>
            <person name="Sun Q."/>
            <person name="Mori K."/>
        </authorList>
    </citation>
    <scope>NUCLEOTIDE SEQUENCE [LARGE SCALE GENOMIC DNA]</scope>
    <source>
        <strain evidence="1 2">KCTC 23076</strain>
    </source>
</reference>
<comment type="caution">
    <text evidence="1">The sequence shown here is derived from an EMBL/GenBank/DDBJ whole genome shotgun (WGS) entry which is preliminary data.</text>
</comment>